<dbReference type="InterPro" id="IPR013762">
    <property type="entry name" value="Integrase-like_cat_sf"/>
</dbReference>
<evidence type="ECO:0000256" key="9">
    <source>
        <dbReference type="HAMAP-Rule" id="MF_01808"/>
    </source>
</evidence>
<dbReference type="HAMAP" id="MF_01808">
    <property type="entry name" value="Recomb_XerC_XerD"/>
    <property type="match status" value="1"/>
</dbReference>
<dbReference type="AlphaFoldDB" id="F4GKW2"/>
<evidence type="ECO:0000313" key="12">
    <source>
        <dbReference type="EMBL" id="AEC01875.1"/>
    </source>
</evidence>
<evidence type="ECO:0000259" key="11">
    <source>
        <dbReference type="PROSITE" id="PS51900"/>
    </source>
</evidence>
<feature type="active site" evidence="9">
    <location>
        <position position="175"/>
    </location>
</feature>
<sequence>MPSSAISQLLEEYREHLLLERRLSPATVNVYVPVVREYVSFLETRGIGAEEAQADTISGYFIHKGQAGLGTRTLARNMSALRSFHRFLLLNDIRNDNPFELLDSPKLPRTLPRTMDYDSVDDILHEMELDDAIYARRDRAIFEVIYSCGLRVSELASLRIEDYSPESRLLRITGKRNKQRIVPVGDVAAELIDEYIISVRPAFIPKGRSSRFLFLNRYGQSLSRVMIWKLFKKYCMRIGVEAKVHTLRHSYATHLLKAGADLRSVQELLGHSDIRTTQIYTHVDTTDLQEQFRRFHPDAGQSENEQHEA</sequence>
<dbReference type="PANTHER" id="PTHR30349">
    <property type="entry name" value="PHAGE INTEGRASE-RELATED"/>
    <property type="match status" value="1"/>
</dbReference>
<reference evidence="12 13" key="2">
    <citation type="journal article" date="2012" name="Stand. Genomic Sci.">
        <title>Complete genome sequence of the termite hindgut bacterium Spirochaeta coccoides type strain (SPN1(T)), reclassification in the genus Sphaerochaeta as Sphaerochaeta coccoides comb. nov. and emendations of the family Spirochaetaceae and the genus Sphaerochaeta.</title>
        <authorList>
            <person name="Abt B."/>
            <person name="Han C."/>
            <person name="Scheuner C."/>
            <person name="Lu M."/>
            <person name="Lapidus A."/>
            <person name="Nolan M."/>
            <person name="Lucas S."/>
            <person name="Hammon N."/>
            <person name="Deshpande S."/>
            <person name="Cheng J.F."/>
            <person name="Tapia R."/>
            <person name="Goodwin L.A."/>
            <person name="Pitluck S."/>
            <person name="Liolios K."/>
            <person name="Pagani I."/>
            <person name="Ivanova N."/>
            <person name="Mavromatis K."/>
            <person name="Mikhailova N."/>
            <person name="Huntemann M."/>
            <person name="Pati A."/>
            <person name="Chen A."/>
            <person name="Palaniappan K."/>
            <person name="Land M."/>
            <person name="Hauser L."/>
            <person name="Brambilla E.M."/>
            <person name="Rohde M."/>
            <person name="Spring S."/>
            <person name="Gronow S."/>
            <person name="Goker M."/>
            <person name="Woyke T."/>
            <person name="Bristow J."/>
            <person name="Eisen J.A."/>
            <person name="Markowitz V."/>
            <person name="Hugenholtz P."/>
            <person name="Kyrpides N.C."/>
            <person name="Klenk H.P."/>
            <person name="Detter J.C."/>
        </authorList>
    </citation>
    <scope>NUCLEOTIDE SEQUENCE [LARGE SCALE GENOMIC DNA]</scope>
    <source>
        <strain evidence="13">ATCC BAA-1237 / DSM 17374 / SPN1</strain>
    </source>
</reference>
<proteinExistence type="inferred from homology"/>
<evidence type="ECO:0000256" key="3">
    <source>
        <dbReference type="ARBA" id="ARBA00022618"/>
    </source>
</evidence>
<feature type="active site" evidence="9">
    <location>
        <position position="245"/>
    </location>
</feature>
<dbReference type="GO" id="GO:0006313">
    <property type="term" value="P:DNA transposition"/>
    <property type="evidence" value="ECO:0007669"/>
    <property type="project" value="UniProtKB-UniRule"/>
</dbReference>
<feature type="active site" evidence="9">
    <location>
        <position position="271"/>
    </location>
</feature>
<protein>
    <recommendedName>
        <fullName evidence="9">Tyrosine recombinase XerC</fullName>
    </recommendedName>
</protein>
<dbReference type="InterPro" id="IPR044068">
    <property type="entry name" value="CB"/>
</dbReference>
<dbReference type="InterPro" id="IPR010998">
    <property type="entry name" value="Integrase_recombinase_N"/>
</dbReference>
<dbReference type="Gene3D" id="1.10.443.10">
    <property type="entry name" value="Intergrase catalytic core"/>
    <property type="match status" value="1"/>
</dbReference>
<dbReference type="eggNOG" id="COG4974">
    <property type="taxonomic scope" value="Bacteria"/>
</dbReference>
<name>F4GKW2_PARC1</name>
<dbReference type="InterPro" id="IPR023009">
    <property type="entry name" value="Tyrosine_recombinase_XerC/XerD"/>
</dbReference>
<accession>F4GKW2</accession>
<dbReference type="InterPro" id="IPR002104">
    <property type="entry name" value="Integrase_catalytic"/>
</dbReference>
<evidence type="ECO:0000256" key="6">
    <source>
        <dbReference type="ARBA" id="ARBA00023125"/>
    </source>
</evidence>
<evidence type="ECO:0000256" key="8">
    <source>
        <dbReference type="ARBA" id="ARBA00023306"/>
    </source>
</evidence>
<keyword evidence="2 9" id="KW-0963">Cytoplasm</keyword>
<feature type="domain" description="Tyr recombinase" evidence="10">
    <location>
        <begin position="110"/>
        <end position="293"/>
    </location>
</feature>
<feature type="active site" description="O-(3'-phospho-DNA)-tyrosine intermediate" evidence="9">
    <location>
        <position position="280"/>
    </location>
</feature>
<dbReference type="OrthoDB" id="341301at2"/>
<organism evidence="12 13">
    <name type="scientific">Parasphaerochaeta coccoides (strain ATCC BAA-1237 / DSM 17374 / SPN1)</name>
    <name type="common">Sphaerochaeta coccoides</name>
    <dbReference type="NCBI Taxonomy" id="760011"/>
    <lineage>
        <taxon>Bacteria</taxon>
        <taxon>Pseudomonadati</taxon>
        <taxon>Spirochaetota</taxon>
        <taxon>Spirochaetia</taxon>
        <taxon>Spirochaetales</taxon>
        <taxon>Sphaerochaetaceae</taxon>
        <taxon>Parasphaerochaeta</taxon>
    </lineage>
</organism>
<keyword evidence="13" id="KW-1185">Reference proteome</keyword>
<dbReference type="HOGENOM" id="CLU_027562_9_0_12"/>
<dbReference type="Proteomes" id="UP000007939">
    <property type="component" value="Chromosome"/>
</dbReference>
<feature type="domain" description="Core-binding (CB)" evidence="11">
    <location>
        <begin position="4"/>
        <end position="89"/>
    </location>
</feature>
<dbReference type="CDD" id="cd00798">
    <property type="entry name" value="INT_XerDC_C"/>
    <property type="match status" value="1"/>
</dbReference>
<dbReference type="GO" id="GO:0051301">
    <property type="term" value="P:cell division"/>
    <property type="evidence" value="ECO:0007669"/>
    <property type="project" value="UniProtKB-KW"/>
</dbReference>
<dbReference type="GO" id="GO:0009037">
    <property type="term" value="F:tyrosine-based site-specific recombinase activity"/>
    <property type="evidence" value="ECO:0007669"/>
    <property type="project" value="UniProtKB-UniRule"/>
</dbReference>
<keyword evidence="6 9" id="KW-0238">DNA-binding</keyword>
<keyword evidence="8 9" id="KW-0131">Cell cycle</keyword>
<comment type="subcellular location">
    <subcellularLocation>
        <location evidence="1 9">Cytoplasm</location>
    </subcellularLocation>
</comment>
<dbReference type="PROSITE" id="PS51900">
    <property type="entry name" value="CB"/>
    <property type="match status" value="1"/>
</dbReference>
<evidence type="ECO:0000256" key="5">
    <source>
        <dbReference type="ARBA" id="ARBA00022908"/>
    </source>
</evidence>
<dbReference type="GO" id="GO:0007059">
    <property type="term" value="P:chromosome segregation"/>
    <property type="evidence" value="ECO:0007669"/>
    <property type="project" value="UniProtKB-UniRule"/>
</dbReference>
<dbReference type="NCBIfam" id="NF001399">
    <property type="entry name" value="PRK00283.1"/>
    <property type="match status" value="1"/>
</dbReference>
<dbReference type="GO" id="GO:0005737">
    <property type="term" value="C:cytoplasm"/>
    <property type="evidence" value="ECO:0007669"/>
    <property type="project" value="UniProtKB-SubCell"/>
</dbReference>
<dbReference type="STRING" id="760011.Spico_0647"/>
<dbReference type="InterPro" id="IPR004107">
    <property type="entry name" value="Integrase_SAM-like_N"/>
</dbReference>
<evidence type="ECO:0000259" key="10">
    <source>
        <dbReference type="PROSITE" id="PS51898"/>
    </source>
</evidence>
<comment type="subunit">
    <text evidence="9">Forms a cyclic heterotetrameric complex composed of two molecules of XerC and two molecules of XerD.</text>
</comment>
<comment type="similarity">
    <text evidence="9">Belongs to the 'phage' integrase family. XerC subfamily.</text>
</comment>
<comment type="function">
    <text evidence="9">Site-specific tyrosine recombinase, which acts by catalyzing the cutting and rejoining of the recombining DNA molecules. The XerC-XerD complex is essential to convert dimers of the bacterial chromosome into monomers to permit their segregation at cell division. It also contributes to the segregational stability of plasmids.</text>
</comment>
<reference evidence="13" key="1">
    <citation type="submission" date="2011-04" db="EMBL/GenBank/DDBJ databases">
        <title>The complete genome of Spirochaeta coccoides DSM 17374.</title>
        <authorList>
            <person name="Lucas S."/>
            <person name="Copeland A."/>
            <person name="Lapidus A."/>
            <person name="Bruce D."/>
            <person name="Goodwin L."/>
            <person name="Pitluck S."/>
            <person name="Peters L."/>
            <person name="Kyrpides N."/>
            <person name="Mavromatis K."/>
            <person name="Pagani I."/>
            <person name="Ivanova N."/>
            <person name="Ovchinnikova G."/>
            <person name="Lu M."/>
            <person name="Detter J.C."/>
            <person name="Tapia R."/>
            <person name="Han C."/>
            <person name="Land M."/>
            <person name="Hauser L."/>
            <person name="Markowitz V."/>
            <person name="Cheng J.-F."/>
            <person name="Hugenholtz P."/>
            <person name="Woyke T."/>
            <person name="Wu D."/>
            <person name="Spring S."/>
            <person name="Schroeder M."/>
            <person name="Brambilla E."/>
            <person name="Klenk H.-P."/>
            <person name="Eisen J.A."/>
        </authorList>
    </citation>
    <scope>NUCLEOTIDE SEQUENCE [LARGE SCALE GENOMIC DNA]</scope>
    <source>
        <strain evidence="13">ATCC BAA-1237 / DSM 17374 / SPN1</strain>
    </source>
</reference>
<dbReference type="GO" id="GO:0003677">
    <property type="term" value="F:DNA binding"/>
    <property type="evidence" value="ECO:0007669"/>
    <property type="project" value="UniProtKB-UniRule"/>
</dbReference>
<keyword evidence="5 9" id="KW-0229">DNA integration</keyword>
<dbReference type="Pfam" id="PF00589">
    <property type="entry name" value="Phage_integrase"/>
    <property type="match status" value="1"/>
</dbReference>
<evidence type="ECO:0000256" key="2">
    <source>
        <dbReference type="ARBA" id="ARBA00022490"/>
    </source>
</evidence>
<keyword evidence="7 9" id="KW-0233">DNA recombination</keyword>
<feature type="active site" evidence="9">
    <location>
        <position position="151"/>
    </location>
</feature>
<gene>
    <name evidence="9" type="primary">xerC</name>
    <name evidence="12" type="ordered locus">Spico_0647</name>
</gene>
<keyword evidence="3 9" id="KW-0132">Cell division</keyword>
<evidence type="ECO:0000256" key="4">
    <source>
        <dbReference type="ARBA" id="ARBA00022829"/>
    </source>
</evidence>
<dbReference type="Pfam" id="PF02899">
    <property type="entry name" value="Phage_int_SAM_1"/>
    <property type="match status" value="1"/>
</dbReference>
<feature type="active site" evidence="9">
    <location>
        <position position="248"/>
    </location>
</feature>
<dbReference type="Gene3D" id="1.10.150.130">
    <property type="match status" value="1"/>
</dbReference>
<dbReference type="EMBL" id="CP002659">
    <property type="protein sequence ID" value="AEC01875.1"/>
    <property type="molecule type" value="Genomic_DNA"/>
</dbReference>
<dbReference type="RefSeq" id="WP_013739271.1">
    <property type="nucleotide sequence ID" value="NC_015436.1"/>
</dbReference>
<evidence type="ECO:0000256" key="7">
    <source>
        <dbReference type="ARBA" id="ARBA00023172"/>
    </source>
</evidence>
<dbReference type="InterPro" id="IPR050090">
    <property type="entry name" value="Tyrosine_recombinase_XerCD"/>
</dbReference>
<evidence type="ECO:0000313" key="13">
    <source>
        <dbReference type="Proteomes" id="UP000007939"/>
    </source>
</evidence>
<dbReference type="KEGG" id="scc:Spico_0647"/>
<dbReference type="InterPro" id="IPR011010">
    <property type="entry name" value="DNA_brk_join_enz"/>
</dbReference>
<dbReference type="PROSITE" id="PS51898">
    <property type="entry name" value="TYR_RECOMBINASE"/>
    <property type="match status" value="1"/>
</dbReference>
<evidence type="ECO:0000256" key="1">
    <source>
        <dbReference type="ARBA" id="ARBA00004496"/>
    </source>
</evidence>
<dbReference type="SUPFAM" id="SSF56349">
    <property type="entry name" value="DNA breaking-rejoining enzymes"/>
    <property type="match status" value="1"/>
</dbReference>
<dbReference type="PANTHER" id="PTHR30349:SF81">
    <property type="entry name" value="TYROSINE RECOMBINASE XERC"/>
    <property type="match status" value="1"/>
</dbReference>
<keyword evidence="4 9" id="KW-0159">Chromosome partition</keyword>